<dbReference type="InterPro" id="IPR033891">
    <property type="entry name" value="TTC38"/>
</dbReference>
<comment type="similarity">
    <text evidence="1">Belongs to the TTC38 family.</text>
</comment>
<gene>
    <name evidence="5" type="ORF">JJB09_25980</name>
</gene>
<dbReference type="SUPFAM" id="SSF48452">
    <property type="entry name" value="TPR-like"/>
    <property type="match status" value="1"/>
</dbReference>
<keyword evidence="3" id="KW-0677">Repeat</keyword>
<protein>
    <recommendedName>
        <fullName evidence="2">Tetratricopeptide repeat protein 38</fullName>
    </recommendedName>
</protein>
<dbReference type="Gene3D" id="1.25.40.10">
    <property type="entry name" value="Tetratricopeptide repeat domain"/>
    <property type="match status" value="1"/>
</dbReference>
<evidence type="ECO:0000256" key="3">
    <source>
        <dbReference type="ARBA" id="ARBA00022737"/>
    </source>
</evidence>
<proteinExistence type="inferred from homology"/>
<evidence type="ECO:0000256" key="2">
    <source>
        <dbReference type="ARBA" id="ARBA00019992"/>
    </source>
</evidence>
<dbReference type="Proteomes" id="UP000633219">
    <property type="component" value="Unassembled WGS sequence"/>
</dbReference>
<dbReference type="RefSeq" id="WP_201664005.1">
    <property type="nucleotide sequence ID" value="NZ_JAEQNC010000025.1"/>
</dbReference>
<keyword evidence="4" id="KW-0802">TPR repeat</keyword>
<organism evidence="5 6">
    <name type="scientific">Rhizobium setariae</name>
    <dbReference type="NCBI Taxonomy" id="2801340"/>
    <lineage>
        <taxon>Bacteria</taxon>
        <taxon>Pseudomonadati</taxon>
        <taxon>Pseudomonadota</taxon>
        <taxon>Alphaproteobacteria</taxon>
        <taxon>Hyphomicrobiales</taxon>
        <taxon>Rhizobiaceae</taxon>
        <taxon>Rhizobium/Agrobacterium group</taxon>
        <taxon>Rhizobium</taxon>
    </lineage>
</organism>
<dbReference type="PANTHER" id="PTHR16263:SF4">
    <property type="entry name" value="TETRATRICOPEPTIDE REPEAT PROTEIN 38"/>
    <property type="match status" value="1"/>
</dbReference>
<sequence>MMAMTGFDSYGYALAADPAAVPHFLAGLADALSFDASGIPALEASVAADPGFPLAHAFLGRQQFIHGQRASGRAAMKRALTLNAASTKREASTVRLLDLAMEDREAALVGALEHLENWPCDVIVFSLLIGPFGLFSSSGRRDWREVSLALMEHYRSALPADDWWFVSNLSFSQAEAGQSAQALETGQYALALKETGLAVHSISHAQLELGMKDEGLRFAHNWLAGSGGNSDMRHHINWHAAVFEFDLKTGDAGHLHRHFADRMSAAVCDPMPLSTFSDNASFLWRMALRGIVPPPETVAETLAYMDRHFAFSGFAFADLHRIAITALDGGVDRKDALARDLRRQCEQEGTETGQLLVTLCDAFFAFAEGRYRAATALLAPALDGAVLLGGSNPQRRLVADTFEAANARLSNG</sequence>
<comment type="caution">
    <text evidence="5">The sequence shown here is derived from an EMBL/GenBank/DDBJ whole genome shotgun (WGS) entry which is preliminary data.</text>
</comment>
<evidence type="ECO:0000313" key="6">
    <source>
        <dbReference type="Proteomes" id="UP000633219"/>
    </source>
</evidence>
<reference evidence="5" key="1">
    <citation type="submission" date="2021-01" db="EMBL/GenBank/DDBJ databases">
        <title>Rhizobium sp. strain KVB221 16S ribosomal RNA gene Genome sequencing and assembly.</title>
        <authorList>
            <person name="Kang M."/>
        </authorList>
    </citation>
    <scope>NUCLEOTIDE SEQUENCE</scope>
    <source>
        <strain evidence="5">KVB221</strain>
    </source>
</reference>
<evidence type="ECO:0000256" key="4">
    <source>
        <dbReference type="ARBA" id="ARBA00022803"/>
    </source>
</evidence>
<evidence type="ECO:0000313" key="5">
    <source>
        <dbReference type="EMBL" id="MBL0375461.1"/>
    </source>
</evidence>
<dbReference type="EMBL" id="JAEQNC010000025">
    <property type="protein sequence ID" value="MBL0375461.1"/>
    <property type="molecule type" value="Genomic_DNA"/>
</dbReference>
<name>A0A936YUK0_9HYPH</name>
<dbReference type="PANTHER" id="PTHR16263">
    <property type="entry name" value="TETRATRICOPEPTIDE REPEAT PROTEIN 38"/>
    <property type="match status" value="1"/>
</dbReference>
<evidence type="ECO:0000256" key="1">
    <source>
        <dbReference type="ARBA" id="ARBA00005857"/>
    </source>
</evidence>
<accession>A0A936YUK0</accession>
<dbReference type="AlphaFoldDB" id="A0A936YUK0"/>
<dbReference type="InterPro" id="IPR011990">
    <property type="entry name" value="TPR-like_helical_dom_sf"/>
</dbReference>
<keyword evidence="6" id="KW-1185">Reference proteome</keyword>